<dbReference type="SUPFAM" id="SSF82657">
    <property type="entry name" value="BolA-like"/>
    <property type="match status" value="1"/>
</dbReference>
<dbReference type="InterPro" id="IPR036065">
    <property type="entry name" value="BolA-like_sf"/>
</dbReference>
<dbReference type="EMBL" id="JAZDRP010000003">
    <property type="protein sequence ID" value="MEE2526055.1"/>
    <property type="molecule type" value="Genomic_DNA"/>
</dbReference>
<comment type="similarity">
    <text evidence="1">Belongs to the BolA/IbaG family.</text>
</comment>
<dbReference type="Gene3D" id="3.30.300.90">
    <property type="entry name" value="BolA-like"/>
    <property type="match status" value="1"/>
</dbReference>
<dbReference type="Pfam" id="PF01722">
    <property type="entry name" value="BolA"/>
    <property type="match status" value="1"/>
</dbReference>
<gene>
    <name evidence="3" type="ORF">V0U79_06730</name>
</gene>
<dbReference type="Proteomes" id="UP001354971">
    <property type="component" value="Unassembled WGS sequence"/>
</dbReference>
<feature type="region of interest" description="Disordered" evidence="2">
    <location>
        <begin position="12"/>
        <end position="44"/>
    </location>
</feature>
<dbReference type="RefSeq" id="WP_330198714.1">
    <property type="nucleotide sequence ID" value="NZ_JAZDRP010000003.1"/>
</dbReference>
<dbReference type="InterPro" id="IPR002634">
    <property type="entry name" value="BolA"/>
</dbReference>
<organism evidence="3 4">
    <name type="scientific">Hyphobacterium lacteum</name>
    <dbReference type="NCBI Taxonomy" id="3116575"/>
    <lineage>
        <taxon>Bacteria</taxon>
        <taxon>Pseudomonadati</taxon>
        <taxon>Pseudomonadota</taxon>
        <taxon>Alphaproteobacteria</taxon>
        <taxon>Maricaulales</taxon>
        <taxon>Maricaulaceae</taxon>
        <taxon>Hyphobacterium</taxon>
    </lineage>
</organism>
<sequence length="86" mass="9375">MAGEVQQRIEEKLKSAFSPQELAVTDESALHHGHAGAPEGGQSHFHVEIRADSLSGLSRVERQRAINKVLAEELAGPVHALRMTVR</sequence>
<dbReference type="PANTHER" id="PTHR46230:SF7">
    <property type="entry name" value="BOLA-LIKE PROTEIN 1"/>
    <property type="match status" value="1"/>
</dbReference>
<evidence type="ECO:0000313" key="3">
    <source>
        <dbReference type="EMBL" id="MEE2526055.1"/>
    </source>
</evidence>
<comment type="caution">
    <text evidence="3">The sequence shown here is derived from an EMBL/GenBank/DDBJ whole genome shotgun (WGS) entry which is preliminary data.</text>
</comment>
<evidence type="ECO:0000313" key="4">
    <source>
        <dbReference type="Proteomes" id="UP001354971"/>
    </source>
</evidence>
<protein>
    <submittedName>
        <fullName evidence="3">BolA family protein</fullName>
    </submittedName>
</protein>
<reference evidence="3 4" key="1">
    <citation type="submission" date="2024-01" db="EMBL/GenBank/DDBJ databases">
        <title>Hyphobacterium bacterium isolated from marine sediment.</title>
        <authorList>
            <person name="Zhao S."/>
        </authorList>
    </citation>
    <scope>NUCLEOTIDE SEQUENCE [LARGE SCALE GENOMIC DNA]</scope>
    <source>
        <strain evidence="4">HN65</strain>
    </source>
</reference>
<keyword evidence="4" id="KW-1185">Reference proteome</keyword>
<evidence type="ECO:0000256" key="1">
    <source>
        <dbReference type="RuleBase" id="RU003860"/>
    </source>
</evidence>
<dbReference type="PIRSF" id="PIRSF003113">
    <property type="entry name" value="BolA"/>
    <property type="match status" value="1"/>
</dbReference>
<accession>A0ABU7LQ63</accession>
<evidence type="ECO:0000256" key="2">
    <source>
        <dbReference type="SAM" id="MobiDB-lite"/>
    </source>
</evidence>
<dbReference type="PANTHER" id="PTHR46230">
    <property type="match status" value="1"/>
</dbReference>
<name>A0ABU7LQ63_9PROT</name>
<proteinExistence type="inferred from homology"/>